<reference evidence="7 8" key="1">
    <citation type="submission" date="2024-07" db="EMBL/GenBank/DDBJ databases">
        <title>Chromosome-level genome assembly of the water stick insect Ranatra chinensis (Heteroptera: Nepidae).</title>
        <authorList>
            <person name="Liu X."/>
        </authorList>
    </citation>
    <scope>NUCLEOTIDE SEQUENCE [LARGE SCALE GENOMIC DNA]</scope>
    <source>
        <strain evidence="7">Cailab_2021Rc</strain>
        <tissue evidence="7">Muscle</tissue>
    </source>
</reference>
<dbReference type="Proteomes" id="UP001558652">
    <property type="component" value="Unassembled WGS sequence"/>
</dbReference>
<comment type="caution">
    <text evidence="7">The sequence shown here is derived from an EMBL/GenBank/DDBJ whole genome shotgun (WGS) entry which is preliminary data.</text>
</comment>
<keyword evidence="3" id="KW-0539">Nucleus</keyword>
<dbReference type="GO" id="GO:0003723">
    <property type="term" value="F:RNA binding"/>
    <property type="evidence" value="ECO:0007669"/>
    <property type="project" value="UniProtKB-UniRule"/>
</dbReference>
<feature type="compositionally biased region" description="Gly residues" evidence="5">
    <location>
        <begin position="80"/>
        <end position="91"/>
    </location>
</feature>
<dbReference type="AlphaFoldDB" id="A0ABD0XW35"/>
<dbReference type="GO" id="GO:0005634">
    <property type="term" value="C:nucleus"/>
    <property type="evidence" value="ECO:0007669"/>
    <property type="project" value="UniProtKB-SubCell"/>
</dbReference>
<evidence type="ECO:0000256" key="1">
    <source>
        <dbReference type="ARBA" id="ARBA00004123"/>
    </source>
</evidence>
<feature type="region of interest" description="Disordered" evidence="5">
    <location>
        <begin position="263"/>
        <end position="312"/>
    </location>
</feature>
<dbReference type="CDD" id="cd22399">
    <property type="entry name" value="KH-I_FUBP_rpt4"/>
    <property type="match status" value="1"/>
</dbReference>
<proteinExistence type="predicted"/>
<gene>
    <name evidence="7" type="ORF">AAG570_007506</name>
</gene>
<dbReference type="GO" id="GO:0010468">
    <property type="term" value="P:regulation of gene expression"/>
    <property type="evidence" value="ECO:0007669"/>
    <property type="project" value="UniProtKB-ARBA"/>
</dbReference>
<feature type="region of interest" description="Disordered" evidence="5">
    <location>
        <begin position="66"/>
        <end position="106"/>
    </location>
</feature>
<evidence type="ECO:0000313" key="7">
    <source>
        <dbReference type="EMBL" id="KAL1115476.1"/>
    </source>
</evidence>
<feature type="compositionally biased region" description="Basic and acidic residues" evidence="5">
    <location>
        <begin position="92"/>
        <end position="104"/>
    </location>
</feature>
<dbReference type="Pfam" id="PF00013">
    <property type="entry name" value="KH_1"/>
    <property type="match status" value="2"/>
</dbReference>
<dbReference type="PROSITE" id="PS50084">
    <property type="entry name" value="KH_TYPE_1"/>
    <property type="match status" value="2"/>
</dbReference>
<dbReference type="CDD" id="cd22397">
    <property type="entry name" value="KH-I_FUBP_rpt2"/>
    <property type="match status" value="1"/>
</dbReference>
<evidence type="ECO:0000256" key="2">
    <source>
        <dbReference type="ARBA" id="ARBA00022737"/>
    </source>
</evidence>
<name>A0ABD0XW35_9HEMI</name>
<evidence type="ECO:0000256" key="4">
    <source>
        <dbReference type="PROSITE-ProRule" id="PRU00117"/>
    </source>
</evidence>
<keyword evidence="8" id="KW-1185">Reference proteome</keyword>
<dbReference type="InterPro" id="IPR036612">
    <property type="entry name" value="KH_dom_type_1_sf"/>
</dbReference>
<dbReference type="Gene3D" id="3.30.1370.10">
    <property type="entry name" value="K Homology domain, type 1"/>
    <property type="match status" value="2"/>
</dbReference>
<dbReference type="InterPro" id="IPR015096">
    <property type="entry name" value="FUBP_C"/>
</dbReference>
<organism evidence="7 8">
    <name type="scientific">Ranatra chinensis</name>
    <dbReference type="NCBI Taxonomy" id="642074"/>
    <lineage>
        <taxon>Eukaryota</taxon>
        <taxon>Metazoa</taxon>
        <taxon>Ecdysozoa</taxon>
        <taxon>Arthropoda</taxon>
        <taxon>Hexapoda</taxon>
        <taxon>Insecta</taxon>
        <taxon>Pterygota</taxon>
        <taxon>Neoptera</taxon>
        <taxon>Paraneoptera</taxon>
        <taxon>Hemiptera</taxon>
        <taxon>Heteroptera</taxon>
        <taxon>Panheteroptera</taxon>
        <taxon>Nepomorpha</taxon>
        <taxon>Nepidae</taxon>
        <taxon>Ranatrinae</taxon>
        <taxon>Ranatra</taxon>
    </lineage>
</organism>
<protein>
    <recommendedName>
        <fullName evidence="6">K Homology domain-containing protein</fullName>
    </recommendedName>
</protein>
<dbReference type="Pfam" id="PF09005">
    <property type="entry name" value="FUBP_C"/>
    <property type="match status" value="2"/>
</dbReference>
<feature type="domain" description="K Homology" evidence="6">
    <location>
        <begin position="102"/>
        <end position="173"/>
    </location>
</feature>
<dbReference type="SMART" id="SM00322">
    <property type="entry name" value="KH"/>
    <property type="match status" value="2"/>
</dbReference>
<evidence type="ECO:0000256" key="5">
    <source>
        <dbReference type="SAM" id="MobiDB-lite"/>
    </source>
</evidence>
<evidence type="ECO:0000256" key="3">
    <source>
        <dbReference type="ARBA" id="ARBA00023242"/>
    </source>
</evidence>
<comment type="subcellular location">
    <subcellularLocation>
        <location evidence="1">Nucleus</location>
    </subcellularLocation>
</comment>
<accession>A0ABD0XW35</accession>
<dbReference type="SUPFAM" id="SSF54791">
    <property type="entry name" value="Eukaryotic type KH-domain (KH-domain type I)"/>
    <property type="match status" value="2"/>
</dbReference>
<dbReference type="InterPro" id="IPR004088">
    <property type="entry name" value="KH_dom_type_1"/>
</dbReference>
<sequence length="383" mass="40427">MIPGPKVGLIIGKGGETIKTLQEKSGAKMVVIQEGPNQEAEKPLRITGDPQKVEHAKTLVYELLAEKENQQRRDHDRGRGGQGGGRGGYNDRGGRGYNDRRGSDESTYVVPASKCGVIIGRGGETIKQINQQTGAHCELDRRPGNNPNEKIFIIRGTPEQIDAAKQMISDKLGGVSISLLMQGPGGGGMGPNANGYGGGPGGPPQYGQNWAAPAAYQQPYHTQMDPCGGMPQMNTQTGQPDYSAQWIEYYRSLGMHSEADTIEQQTKAKVSEGGGQGGSGGGGGGGVGGGGGGAGSGPGVPAGGPAQQNGQPDYSAQWAQYYRSIGKIKEAEIIEQQMKSKVRPLRFPPPVRYTLFSTKINQLSTSITQILGSSETMSYHEVT</sequence>
<dbReference type="EMBL" id="JBFDAA010000020">
    <property type="protein sequence ID" value="KAL1115476.1"/>
    <property type="molecule type" value="Genomic_DNA"/>
</dbReference>
<keyword evidence="4" id="KW-0694">RNA-binding</keyword>
<feature type="compositionally biased region" description="Basic and acidic residues" evidence="5">
    <location>
        <begin position="66"/>
        <end position="79"/>
    </location>
</feature>
<dbReference type="InterPro" id="IPR004087">
    <property type="entry name" value="KH_dom"/>
</dbReference>
<evidence type="ECO:0000259" key="6">
    <source>
        <dbReference type="SMART" id="SM00322"/>
    </source>
</evidence>
<keyword evidence="2" id="KW-0677">Repeat</keyword>
<feature type="compositionally biased region" description="Gly residues" evidence="5">
    <location>
        <begin position="272"/>
        <end position="302"/>
    </location>
</feature>
<dbReference type="FunFam" id="3.30.1370.10:FF:000007">
    <property type="entry name" value="far upstream element-binding protein 1 isoform X1"/>
    <property type="match status" value="1"/>
</dbReference>
<dbReference type="PANTHER" id="PTHR10288">
    <property type="entry name" value="KH DOMAIN CONTAINING RNA BINDING PROTEIN"/>
    <property type="match status" value="1"/>
</dbReference>
<feature type="domain" description="K Homology" evidence="6">
    <location>
        <begin position="2"/>
        <end position="65"/>
    </location>
</feature>
<evidence type="ECO:0000313" key="8">
    <source>
        <dbReference type="Proteomes" id="UP001558652"/>
    </source>
</evidence>